<name>A0A1S7UHZ0_ROSNE</name>
<proteinExistence type="predicted"/>
<evidence type="ECO:0000256" key="1">
    <source>
        <dbReference type="SAM" id="MobiDB-lite"/>
    </source>
</evidence>
<dbReference type="EMBL" id="DF977446">
    <property type="protein sequence ID" value="GAP82474.2"/>
    <property type="molecule type" value="Genomic_DNA"/>
</dbReference>
<accession>A0A1S7UHZ0</accession>
<keyword evidence="3" id="KW-1185">Reference proteome</keyword>
<feature type="compositionally biased region" description="Basic residues" evidence="1">
    <location>
        <begin position="28"/>
        <end position="41"/>
    </location>
</feature>
<feature type="region of interest" description="Disordered" evidence="1">
    <location>
        <begin position="1"/>
        <end position="73"/>
    </location>
</feature>
<sequence>MSLSKTTTAAASPAEGEDPFRDPTPPPRRPKSKRARWRGGRARGDWESLDSVQDSARDLPPMRLIDADDFRLP</sequence>
<organism evidence="2">
    <name type="scientific">Rosellinia necatrix</name>
    <name type="common">White root-rot fungus</name>
    <dbReference type="NCBI Taxonomy" id="77044"/>
    <lineage>
        <taxon>Eukaryota</taxon>
        <taxon>Fungi</taxon>
        <taxon>Dikarya</taxon>
        <taxon>Ascomycota</taxon>
        <taxon>Pezizomycotina</taxon>
        <taxon>Sordariomycetes</taxon>
        <taxon>Xylariomycetidae</taxon>
        <taxon>Xylariales</taxon>
        <taxon>Xylariaceae</taxon>
        <taxon>Rosellinia</taxon>
    </lineage>
</organism>
<dbReference type="AlphaFoldDB" id="A0A1S7UHZ0"/>
<gene>
    <name evidence="2" type="ORF">SAMD00023353_0100230</name>
</gene>
<feature type="compositionally biased region" description="Polar residues" evidence="1">
    <location>
        <begin position="1"/>
        <end position="10"/>
    </location>
</feature>
<evidence type="ECO:0000313" key="2">
    <source>
        <dbReference type="EMBL" id="GAP82474.2"/>
    </source>
</evidence>
<dbReference type="Proteomes" id="UP000054516">
    <property type="component" value="Unassembled WGS sequence"/>
</dbReference>
<reference evidence="2" key="1">
    <citation type="submission" date="2016-03" db="EMBL/GenBank/DDBJ databases">
        <title>Draft genome sequence of Rosellinia necatrix.</title>
        <authorList>
            <person name="Kanematsu S."/>
        </authorList>
    </citation>
    <scope>NUCLEOTIDE SEQUENCE [LARGE SCALE GENOMIC DNA]</scope>
    <source>
        <strain evidence="2">W97</strain>
    </source>
</reference>
<protein>
    <submittedName>
        <fullName evidence="2">Uncharacterized protein</fullName>
    </submittedName>
</protein>
<evidence type="ECO:0000313" key="3">
    <source>
        <dbReference type="Proteomes" id="UP000054516"/>
    </source>
</evidence>